<dbReference type="Pfam" id="PF00644">
    <property type="entry name" value="PARP"/>
    <property type="match status" value="1"/>
</dbReference>
<feature type="region of interest" description="Disordered" evidence="1">
    <location>
        <begin position="489"/>
        <end position="509"/>
    </location>
</feature>
<dbReference type="SUPFAM" id="SSF56399">
    <property type="entry name" value="ADP-ribosylation"/>
    <property type="match status" value="1"/>
</dbReference>
<gene>
    <name evidence="3" type="ORF">SCAR479_10414</name>
</gene>
<evidence type="ECO:0000313" key="4">
    <source>
        <dbReference type="Proteomes" id="UP001465668"/>
    </source>
</evidence>
<name>A0ABR2XGJ0_9PEZI</name>
<sequence>MSGNSESILSEDELIELAFFRDLETDELIEHGFLSKDAALSSPLEEEYVLQNQEATLHIVTSPQYPAISVTYRVDNHTLSRESVIELRALLKSIVQVAEGVNDLEKWRELEENSFWEPRMVVLELAQETLRHLTVVRSKDSTNLNHDFPFQTKQASSNFTSGEQAFRYLSTSPKQIIANISSRFRVLHIEEVLRSNLARAFDRRQAQLQAVLSRQSLGALRHHVPYQLRHSKRKEDLVEHLIRPRMTFHGTQRQFVPSIVRNGLLKPGALNSSSEKAHEVRCGSSYGRGIYSSPSAEFSLMYSDYACHATKPSEFLGLKLIVCATLMGSAAQMFREDNWREQSEPYQGSDSHVANRELEYIVFDPAQIIPVYVVHLDWGQGNTAHFLDLPEDPTEWVRTSSKARAAPAAEQQWPEDIRLAKQAAYARAAKYFPYGYGPATGGRFVVEEVGQIDEDDEEYGEYQAFRGEEVKDKSNADFWSWIKAAEEDGGTYDGPDEYRNETRGYGPKSWNDLPAPVALEYGVEGELDEEDEGFGLERLLV</sequence>
<evidence type="ECO:0000313" key="3">
    <source>
        <dbReference type="EMBL" id="KAK9772904.1"/>
    </source>
</evidence>
<protein>
    <recommendedName>
        <fullName evidence="2">PARP catalytic domain-containing protein</fullName>
    </recommendedName>
</protein>
<proteinExistence type="predicted"/>
<evidence type="ECO:0000256" key="1">
    <source>
        <dbReference type="SAM" id="MobiDB-lite"/>
    </source>
</evidence>
<dbReference type="Proteomes" id="UP001465668">
    <property type="component" value="Unassembled WGS sequence"/>
</dbReference>
<organism evidence="3 4">
    <name type="scientific">Seiridium cardinale</name>
    <dbReference type="NCBI Taxonomy" id="138064"/>
    <lineage>
        <taxon>Eukaryota</taxon>
        <taxon>Fungi</taxon>
        <taxon>Dikarya</taxon>
        <taxon>Ascomycota</taxon>
        <taxon>Pezizomycotina</taxon>
        <taxon>Sordariomycetes</taxon>
        <taxon>Xylariomycetidae</taxon>
        <taxon>Amphisphaeriales</taxon>
        <taxon>Sporocadaceae</taxon>
        <taxon>Seiridium</taxon>
    </lineage>
</organism>
<dbReference type="InterPro" id="IPR012317">
    <property type="entry name" value="Poly(ADP-ribose)pol_cat_dom"/>
</dbReference>
<comment type="caution">
    <text evidence="3">The sequence shown here is derived from an EMBL/GenBank/DDBJ whole genome shotgun (WGS) entry which is preliminary data.</text>
</comment>
<accession>A0ABR2XGJ0</accession>
<evidence type="ECO:0000259" key="2">
    <source>
        <dbReference type="Pfam" id="PF00644"/>
    </source>
</evidence>
<keyword evidence="4" id="KW-1185">Reference proteome</keyword>
<feature type="domain" description="PARP catalytic" evidence="2">
    <location>
        <begin position="183"/>
        <end position="344"/>
    </location>
</feature>
<dbReference type="Gene3D" id="3.90.228.10">
    <property type="match status" value="1"/>
</dbReference>
<dbReference type="EMBL" id="JARVKM010000056">
    <property type="protein sequence ID" value="KAK9772904.1"/>
    <property type="molecule type" value="Genomic_DNA"/>
</dbReference>
<reference evidence="3 4" key="1">
    <citation type="submission" date="2024-02" db="EMBL/GenBank/DDBJ databases">
        <title>First draft genome assembly of two strains of Seiridium cardinale.</title>
        <authorList>
            <person name="Emiliani G."/>
            <person name="Scali E."/>
        </authorList>
    </citation>
    <scope>NUCLEOTIDE SEQUENCE [LARGE SCALE GENOMIC DNA]</scope>
    <source>
        <strain evidence="3 4">BM-138-000479</strain>
    </source>
</reference>